<dbReference type="Proteomes" id="UP000032900">
    <property type="component" value="Unassembled WGS sequence"/>
</dbReference>
<feature type="transmembrane region" description="Helical" evidence="1">
    <location>
        <begin position="31"/>
        <end position="50"/>
    </location>
</feature>
<keyword evidence="3" id="KW-1185">Reference proteome</keyword>
<reference evidence="2 3" key="1">
    <citation type="journal article" date="2015" name="Microbes Environ.">
        <title>Distribution and evolution of nitrogen fixation genes in the phylum bacteroidetes.</title>
        <authorList>
            <person name="Inoue J."/>
            <person name="Oshima K."/>
            <person name="Suda W."/>
            <person name="Sakamoto M."/>
            <person name="Iino T."/>
            <person name="Noda S."/>
            <person name="Hongoh Y."/>
            <person name="Hattori M."/>
            <person name="Ohkuma M."/>
        </authorList>
    </citation>
    <scope>NUCLEOTIDE SEQUENCE [LARGE SCALE GENOMIC DNA]</scope>
    <source>
        <strain evidence="2">JCM 15548</strain>
    </source>
</reference>
<feature type="transmembrane region" description="Helical" evidence="1">
    <location>
        <begin position="84"/>
        <end position="106"/>
    </location>
</feature>
<comment type="caution">
    <text evidence="2">The sequence shown here is derived from an EMBL/GenBank/DDBJ whole genome shotgun (WGS) entry which is preliminary data.</text>
</comment>
<evidence type="ECO:0000313" key="2">
    <source>
        <dbReference type="EMBL" id="GAO30230.1"/>
    </source>
</evidence>
<dbReference type="EMBL" id="BAZW01000020">
    <property type="protein sequence ID" value="GAO30230.1"/>
    <property type="molecule type" value="Genomic_DNA"/>
</dbReference>
<dbReference type="OrthoDB" id="9903608at2"/>
<evidence type="ECO:0000313" key="3">
    <source>
        <dbReference type="Proteomes" id="UP000032900"/>
    </source>
</evidence>
<keyword evidence="1" id="KW-1133">Transmembrane helix</keyword>
<dbReference type="RefSeq" id="WP_062125042.1">
    <property type="nucleotide sequence ID" value="NZ_BAZW01000020.1"/>
</dbReference>
<sequence>MRKYIWLLYTGLAFIFSGILAQALSLDSPLPGILISIGGVTKIIFLTLTLRQAKVRPGYEMLFLLFGLGFIILGAQLRNNDVPMVLAMTATVVGASLKLLFLFVIIRKLRTARIKSRQNN</sequence>
<keyword evidence="1" id="KW-0812">Transmembrane</keyword>
<gene>
    <name evidence="2" type="ORF">JCM15548_12488</name>
</gene>
<dbReference type="AlphaFoldDB" id="A0A0E9LZC7"/>
<evidence type="ECO:0000256" key="1">
    <source>
        <dbReference type="SAM" id="Phobius"/>
    </source>
</evidence>
<proteinExistence type="predicted"/>
<keyword evidence="1" id="KW-0472">Membrane</keyword>
<protein>
    <submittedName>
        <fullName evidence="2">Uncharacterized protein</fullName>
    </submittedName>
</protein>
<organism evidence="2 3">
    <name type="scientific">Geofilum rubicundum JCM 15548</name>
    <dbReference type="NCBI Taxonomy" id="1236989"/>
    <lineage>
        <taxon>Bacteria</taxon>
        <taxon>Pseudomonadati</taxon>
        <taxon>Bacteroidota</taxon>
        <taxon>Bacteroidia</taxon>
        <taxon>Marinilabiliales</taxon>
        <taxon>Marinilabiliaceae</taxon>
        <taxon>Geofilum</taxon>
    </lineage>
</organism>
<feature type="transmembrane region" description="Helical" evidence="1">
    <location>
        <begin position="62"/>
        <end position="78"/>
    </location>
</feature>
<name>A0A0E9LZC7_9BACT</name>
<accession>A0A0E9LZC7</accession>